<organism evidence="1 2">
    <name type="scientific">Dreissena polymorpha</name>
    <name type="common">Zebra mussel</name>
    <name type="synonym">Mytilus polymorpha</name>
    <dbReference type="NCBI Taxonomy" id="45954"/>
    <lineage>
        <taxon>Eukaryota</taxon>
        <taxon>Metazoa</taxon>
        <taxon>Spiralia</taxon>
        <taxon>Lophotrochozoa</taxon>
        <taxon>Mollusca</taxon>
        <taxon>Bivalvia</taxon>
        <taxon>Autobranchia</taxon>
        <taxon>Heteroconchia</taxon>
        <taxon>Euheterodonta</taxon>
        <taxon>Imparidentia</taxon>
        <taxon>Neoheterodontei</taxon>
        <taxon>Myida</taxon>
        <taxon>Dreissenoidea</taxon>
        <taxon>Dreissenidae</taxon>
        <taxon>Dreissena</taxon>
    </lineage>
</organism>
<gene>
    <name evidence="1" type="ORF">DPMN_185677</name>
</gene>
<name>A0A9D4DKZ1_DREPO</name>
<comment type="caution">
    <text evidence="1">The sequence shown here is derived from an EMBL/GenBank/DDBJ whole genome shotgun (WGS) entry which is preliminary data.</text>
</comment>
<reference evidence="1" key="1">
    <citation type="journal article" date="2019" name="bioRxiv">
        <title>The Genome of the Zebra Mussel, Dreissena polymorpha: A Resource for Invasive Species Research.</title>
        <authorList>
            <person name="McCartney M.A."/>
            <person name="Auch B."/>
            <person name="Kono T."/>
            <person name="Mallez S."/>
            <person name="Zhang Y."/>
            <person name="Obille A."/>
            <person name="Becker A."/>
            <person name="Abrahante J.E."/>
            <person name="Garbe J."/>
            <person name="Badalamenti J.P."/>
            <person name="Herman A."/>
            <person name="Mangelson H."/>
            <person name="Liachko I."/>
            <person name="Sullivan S."/>
            <person name="Sone E.D."/>
            <person name="Koren S."/>
            <person name="Silverstein K.A.T."/>
            <person name="Beckman K.B."/>
            <person name="Gohl D.M."/>
        </authorList>
    </citation>
    <scope>NUCLEOTIDE SEQUENCE</scope>
    <source>
        <strain evidence="1">Duluth1</strain>
        <tissue evidence="1">Whole animal</tissue>
    </source>
</reference>
<evidence type="ECO:0000313" key="1">
    <source>
        <dbReference type="EMBL" id="KAH3751131.1"/>
    </source>
</evidence>
<dbReference type="AlphaFoldDB" id="A0A9D4DKZ1"/>
<accession>A0A9D4DKZ1</accession>
<reference evidence="1" key="2">
    <citation type="submission" date="2020-11" db="EMBL/GenBank/DDBJ databases">
        <authorList>
            <person name="McCartney M.A."/>
            <person name="Auch B."/>
            <person name="Kono T."/>
            <person name="Mallez S."/>
            <person name="Becker A."/>
            <person name="Gohl D.M."/>
            <person name="Silverstein K.A.T."/>
            <person name="Koren S."/>
            <person name="Bechman K.B."/>
            <person name="Herman A."/>
            <person name="Abrahante J.E."/>
            <person name="Garbe J."/>
        </authorList>
    </citation>
    <scope>NUCLEOTIDE SEQUENCE</scope>
    <source>
        <strain evidence="1">Duluth1</strain>
        <tissue evidence="1">Whole animal</tissue>
    </source>
</reference>
<proteinExistence type="predicted"/>
<dbReference type="Proteomes" id="UP000828390">
    <property type="component" value="Unassembled WGS sequence"/>
</dbReference>
<dbReference type="EMBL" id="JAIWYP010000010">
    <property type="protein sequence ID" value="KAH3751131.1"/>
    <property type="molecule type" value="Genomic_DNA"/>
</dbReference>
<evidence type="ECO:0000313" key="2">
    <source>
        <dbReference type="Proteomes" id="UP000828390"/>
    </source>
</evidence>
<protein>
    <submittedName>
        <fullName evidence="1">Uncharacterized protein</fullName>
    </submittedName>
</protein>
<keyword evidence="2" id="KW-1185">Reference proteome</keyword>
<sequence length="61" mass="7128">MMRLQKTASFHRRLKRSSLVARALPTIKRVPEKMSKIHRQSPFVVEIRNIVTKKLADIEVS</sequence>